<proteinExistence type="predicted"/>
<feature type="region of interest" description="Disordered" evidence="1">
    <location>
        <begin position="1"/>
        <end position="59"/>
    </location>
</feature>
<organism evidence="2 3">
    <name type="scientific">Mycena maculata</name>
    <dbReference type="NCBI Taxonomy" id="230809"/>
    <lineage>
        <taxon>Eukaryota</taxon>
        <taxon>Fungi</taxon>
        <taxon>Dikarya</taxon>
        <taxon>Basidiomycota</taxon>
        <taxon>Agaricomycotina</taxon>
        <taxon>Agaricomycetes</taxon>
        <taxon>Agaricomycetidae</taxon>
        <taxon>Agaricales</taxon>
        <taxon>Marasmiineae</taxon>
        <taxon>Mycenaceae</taxon>
        <taxon>Mycena</taxon>
    </lineage>
</organism>
<feature type="compositionally biased region" description="Polar residues" evidence="1">
    <location>
        <begin position="1"/>
        <end position="10"/>
    </location>
</feature>
<evidence type="ECO:0000256" key="1">
    <source>
        <dbReference type="SAM" id="MobiDB-lite"/>
    </source>
</evidence>
<accession>A0AAD7JAY3</accession>
<evidence type="ECO:0000313" key="2">
    <source>
        <dbReference type="EMBL" id="KAJ7758463.1"/>
    </source>
</evidence>
<dbReference type="EMBL" id="JARJLG010000055">
    <property type="protein sequence ID" value="KAJ7758463.1"/>
    <property type="molecule type" value="Genomic_DNA"/>
</dbReference>
<dbReference type="AlphaFoldDB" id="A0AAD7JAY3"/>
<keyword evidence="3" id="KW-1185">Reference proteome</keyword>
<evidence type="ECO:0000313" key="3">
    <source>
        <dbReference type="Proteomes" id="UP001215280"/>
    </source>
</evidence>
<gene>
    <name evidence="2" type="ORF">DFH07DRAFT_772472</name>
</gene>
<dbReference type="Proteomes" id="UP001215280">
    <property type="component" value="Unassembled WGS sequence"/>
</dbReference>
<reference evidence="2" key="1">
    <citation type="submission" date="2023-03" db="EMBL/GenBank/DDBJ databases">
        <title>Massive genome expansion in bonnet fungi (Mycena s.s.) driven by repeated elements and novel gene families across ecological guilds.</title>
        <authorList>
            <consortium name="Lawrence Berkeley National Laboratory"/>
            <person name="Harder C.B."/>
            <person name="Miyauchi S."/>
            <person name="Viragh M."/>
            <person name="Kuo A."/>
            <person name="Thoen E."/>
            <person name="Andreopoulos B."/>
            <person name="Lu D."/>
            <person name="Skrede I."/>
            <person name="Drula E."/>
            <person name="Henrissat B."/>
            <person name="Morin E."/>
            <person name="Kohler A."/>
            <person name="Barry K."/>
            <person name="LaButti K."/>
            <person name="Morin E."/>
            <person name="Salamov A."/>
            <person name="Lipzen A."/>
            <person name="Mereny Z."/>
            <person name="Hegedus B."/>
            <person name="Baldrian P."/>
            <person name="Stursova M."/>
            <person name="Weitz H."/>
            <person name="Taylor A."/>
            <person name="Grigoriev I.V."/>
            <person name="Nagy L.G."/>
            <person name="Martin F."/>
            <person name="Kauserud H."/>
        </authorList>
    </citation>
    <scope>NUCLEOTIDE SEQUENCE</scope>
    <source>
        <strain evidence="2">CBHHK188m</strain>
    </source>
</reference>
<comment type="caution">
    <text evidence="2">The sequence shown here is derived from an EMBL/GenBank/DDBJ whole genome shotgun (WGS) entry which is preliminary data.</text>
</comment>
<feature type="compositionally biased region" description="Polar residues" evidence="1">
    <location>
        <begin position="35"/>
        <end position="46"/>
    </location>
</feature>
<name>A0AAD7JAY3_9AGAR</name>
<sequence length="141" mass="15147">MDLTRGSPTKQADKSDDQGQQRVSSKGALAGPSVETGSPLNQTVPQCTDPPEMGLYSHGKKESNLQQLAVWLQVDCEEVAGTLAVRVVQSGSKLVNAEPKQLVPWAEDIALVHCNCFPSLHVLTGDMEDGDVWMDASDKVT</sequence>
<protein>
    <submittedName>
        <fullName evidence="2">Uncharacterized protein</fullName>
    </submittedName>
</protein>